<dbReference type="SFLD" id="SFLDG01154">
    <property type="entry name" value="Main.5:_Phi-like"/>
    <property type="match status" value="1"/>
</dbReference>
<keyword evidence="3 8" id="KW-0808">Transferase</keyword>
<evidence type="ECO:0000256" key="1">
    <source>
        <dbReference type="ARBA" id="ARBA00010128"/>
    </source>
</evidence>
<protein>
    <recommendedName>
        <fullName evidence="2">glutathione transferase</fullName>
        <ecNumber evidence="2">2.5.1.18</ecNumber>
    </recommendedName>
</protein>
<dbReference type="SFLD" id="SFLDG00358">
    <property type="entry name" value="Main_(cytGST)"/>
    <property type="match status" value="1"/>
</dbReference>
<dbReference type="InterPro" id="IPR036282">
    <property type="entry name" value="Glutathione-S-Trfase_C_sf"/>
</dbReference>
<dbReference type="PANTHER" id="PTHR43900">
    <property type="entry name" value="GLUTATHIONE S-TRANSFERASE RHO"/>
    <property type="match status" value="1"/>
</dbReference>
<dbReference type="InterPro" id="IPR004046">
    <property type="entry name" value="GST_C"/>
</dbReference>
<dbReference type="Pfam" id="PF02798">
    <property type="entry name" value="GST_N"/>
    <property type="match status" value="1"/>
</dbReference>
<comment type="catalytic activity">
    <reaction evidence="4">
        <text>RX + glutathione = an S-substituted glutathione + a halide anion + H(+)</text>
        <dbReference type="Rhea" id="RHEA:16437"/>
        <dbReference type="ChEBI" id="CHEBI:15378"/>
        <dbReference type="ChEBI" id="CHEBI:16042"/>
        <dbReference type="ChEBI" id="CHEBI:17792"/>
        <dbReference type="ChEBI" id="CHEBI:57925"/>
        <dbReference type="ChEBI" id="CHEBI:90779"/>
        <dbReference type="EC" id="2.5.1.18"/>
    </reaction>
</comment>
<dbReference type="GO" id="GO:0005737">
    <property type="term" value="C:cytoplasm"/>
    <property type="evidence" value="ECO:0007669"/>
    <property type="project" value="TreeGrafter"/>
</dbReference>
<dbReference type="Gene3D" id="3.40.30.10">
    <property type="entry name" value="Glutaredoxin"/>
    <property type="match status" value="1"/>
</dbReference>
<dbReference type="GO" id="GO:0009636">
    <property type="term" value="P:response to toxic substance"/>
    <property type="evidence" value="ECO:0007669"/>
    <property type="project" value="UniProtKB-ARBA"/>
</dbReference>
<dbReference type="InterPro" id="IPR036249">
    <property type="entry name" value="Thioredoxin-like_sf"/>
</dbReference>
<dbReference type="FunCoup" id="H0EQ10">
    <property type="interactions" value="304"/>
</dbReference>
<feature type="region of interest" description="Disordered" evidence="5">
    <location>
        <begin position="209"/>
        <end position="228"/>
    </location>
</feature>
<evidence type="ECO:0000313" key="8">
    <source>
        <dbReference type="EMBL" id="EHK99452.1"/>
    </source>
</evidence>
<dbReference type="InParanoid" id="H0EQ10"/>
<dbReference type="EC" id="2.5.1.18" evidence="2"/>
<dbReference type="InterPro" id="IPR010987">
    <property type="entry name" value="Glutathione-S-Trfase_C-like"/>
</dbReference>
<evidence type="ECO:0000259" key="6">
    <source>
        <dbReference type="PROSITE" id="PS50404"/>
    </source>
</evidence>
<comment type="similarity">
    <text evidence="1">Belongs to the GST superfamily. Phi family.</text>
</comment>
<evidence type="ECO:0000256" key="5">
    <source>
        <dbReference type="SAM" id="MobiDB-lite"/>
    </source>
</evidence>
<feature type="domain" description="GST N-terminal" evidence="6">
    <location>
        <begin position="1"/>
        <end position="83"/>
    </location>
</feature>
<name>H0EQ10_GLAL7</name>
<dbReference type="FunFam" id="1.20.1050.10:FF:000004">
    <property type="entry name" value="Glutathione S-transferase F2"/>
    <property type="match status" value="1"/>
</dbReference>
<dbReference type="Gene3D" id="1.20.1050.10">
    <property type="match status" value="1"/>
</dbReference>
<evidence type="ECO:0000313" key="9">
    <source>
        <dbReference type="Proteomes" id="UP000005446"/>
    </source>
</evidence>
<dbReference type="PANTHER" id="PTHR43900:SF3">
    <property type="entry name" value="GLUTATHIONE S-TRANSFERASE RHO"/>
    <property type="match status" value="1"/>
</dbReference>
<dbReference type="PROSITE" id="PS50404">
    <property type="entry name" value="GST_NTER"/>
    <property type="match status" value="1"/>
</dbReference>
<dbReference type="EMBL" id="AGUE01000117">
    <property type="protein sequence ID" value="EHK99452.1"/>
    <property type="molecule type" value="Genomic_DNA"/>
</dbReference>
<keyword evidence="9" id="KW-1185">Reference proteome</keyword>
<dbReference type="GO" id="GO:0004364">
    <property type="term" value="F:glutathione transferase activity"/>
    <property type="evidence" value="ECO:0007669"/>
    <property type="project" value="UniProtKB-EC"/>
</dbReference>
<dbReference type="FunFam" id="3.40.30.10:FF:000016">
    <property type="entry name" value="Glutathione S-transferase F2"/>
    <property type="match status" value="1"/>
</dbReference>
<dbReference type="InterPro" id="IPR040079">
    <property type="entry name" value="Glutathione_S-Trfase"/>
</dbReference>
<feature type="domain" description="GST C-terminal" evidence="7">
    <location>
        <begin position="92"/>
        <end position="228"/>
    </location>
</feature>
<evidence type="ECO:0000256" key="3">
    <source>
        <dbReference type="ARBA" id="ARBA00022679"/>
    </source>
</evidence>
<dbReference type="Pfam" id="PF00043">
    <property type="entry name" value="GST_C"/>
    <property type="match status" value="1"/>
</dbReference>
<evidence type="ECO:0000256" key="4">
    <source>
        <dbReference type="ARBA" id="ARBA00047960"/>
    </source>
</evidence>
<comment type="caution">
    <text evidence="8">The sequence shown here is derived from an EMBL/GenBank/DDBJ whole genome shotgun (WGS) entry which is preliminary data.</text>
</comment>
<dbReference type="OrthoDB" id="249703at2759"/>
<dbReference type="Proteomes" id="UP000005446">
    <property type="component" value="Unassembled WGS sequence"/>
</dbReference>
<dbReference type="SUPFAM" id="SSF52833">
    <property type="entry name" value="Thioredoxin-like"/>
    <property type="match status" value="1"/>
</dbReference>
<accession>H0EQ10</accession>
<dbReference type="PROSITE" id="PS50405">
    <property type="entry name" value="GST_CTER"/>
    <property type="match status" value="1"/>
</dbReference>
<proteinExistence type="inferred from homology"/>
<dbReference type="HOGENOM" id="CLU_011226_5_1_1"/>
<dbReference type="AlphaFoldDB" id="H0EQ10"/>
<dbReference type="CDD" id="cd03053">
    <property type="entry name" value="GST_N_Phi"/>
    <property type="match status" value="1"/>
</dbReference>
<gene>
    <name evidence="8" type="ORF">M7I_4751</name>
</gene>
<evidence type="ECO:0000259" key="7">
    <source>
        <dbReference type="PROSITE" id="PS50405"/>
    </source>
</evidence>
<sequence length="228" mass="24938">MGLKLHGSKFSTCTQRVLTVLAEKGVTDFEIVSINLPAGEHRREPFVSMQPFAKIPVLEDDGFFVYESRAICKYIAAKYADQGTQVMPSTSDLKAFGVFEQGCSIEHSYFDGPASKIGWEKVFKQHKGAGPADEAKVAEYVADLESAFAVYEKILSKQGYLGGNEVTLADLFHLPYGTLIQSVGFGSVFEKYPSVKKWFDSLQARESWKKASVPAGGPPGKPQANGKP</sequence>
<dbReference type="SUPFAM" id="SSF47616">
    <property type="entry name" value="GST C-terminal domain-like"/>
    <property type="match status" value="1"/>
</dbReference>
<dbReference type="SFLD" id="SFLDS00019">
    <property type="entry name" value="Glutathione_Transferase_(cytos"/>
    <property type="match status" value="1"/>
</dbReference>
<dbReference type="InterPro" id="IPR004045">
    <property type="entry name" value="Glutathione_S-Trfase_N"/>
</dbReference>
<dbReference type="GO" id="GO:0006749">
    <property type="term" value="P:glutathione metabolic process"/>
    <property type="evidence" value="ECO:0007669"/>
    <property type="project" value="TreeGrafter"/>
</dbReference>
<organism evidence="8 9">
    <name type="scientific">Glarea lozoyensis (strain ATCC 74030 / MF5533)</name>
    <dbReference type="NCBI Taxonomy" id="1104152"/>
    <lineage>
        <taxon>Eukaryota</taxon>
        <taxon>Fungi</taxon>
        <taxon>Dikarya</taxon>
        <taxon>Ascomycota</taxon>
        <taxon>Pezizomycotina</taxon>
        <taxon>Leotiomycetes</taxon>
        <taxon>Helotiales</taxon>
        <taxon>Helotiaceae</taxon>
        <taxon>Glarea</taxon>
    </lineage>
</organism>
<dbReference type="GO" id="GO:0043295">
    <property type="term" value="F:glutathione binding"/>
    <property type="evidence" value="ECO:0007669"/>
    <property type="project" value="TreeGrafter"/>
</dbReference>
<reference evidence="8 9" key="1">
    <citation type="journal article" date="2012" name="Eukaryot. Cell">
        <title>Genome sequence of the fungus Glarea lozoyensis: the first genome sequence of a species from the Helotiaceae family.</title>
        <authorList>
            <person name="Youssar L."/>
            <person name="Gruening B.A."/>
            <person name="Erxleben A."/>
            <person name="Guenther S."/>
            <person name="Huettel W."/>
        </authorList>
    </citation>
    <scope>NUCLEOTIDE SEQUENCE [LARGE SCALE GENOMIC DNA]</scope>
    <source>
        <strain evidence="9">ATCC 74030 / MF5533</strain>
    </source>
</reference>
<evidence type="ECO:0000256" key="2">
    <source>
        <dbReference type="ARBA" id="ARBA00012452"/>
    </source>
</evidence>